<sequence length="1271" mass="144135">MIKVLPPKTAKEVVAREKERKARTTLLMALPKDHLAKFHKMANAKEMCEAIKSRFGGNDESKKMQKYLLKQQFEGTIASSSNTDNVAFVSTESTSSTNDVSTAYSVSSPSVSKSQKEGSSSYTEEVICSFFANQSSAPQLDYDDLEQINDDDMEEIDLKWQVAMISMRIKKFHKRTGRKLQFDTKDAVGTIASSSNTDNVAFVSTESTSSTNDVSTAYSVSSPSVSKSQKEGSSSYTEEVICSFFANQSSAPQLDYDDLEQINDDDMEEIDLKWQVAMISMRIKKFHKRTGRKLQFDTKDAVGFDKTKVECFNCHKMWHFARDYRAKGNQDSRRRDVGYNENKTRDNGRRPAYKDDSKALVTIDRDDIDWSRHVEEDAQNYAMMAYSSSNSDKLGDASVEITAYTLALKNVEAQLLCHQQIQLAYEQKIRFMKIDLDDKTDVLAYHKKLLAEALKEKENLKTKFENWHNSSKNLSRLLNTQMSANDKFRLGYGDYRYGSILSYENEVLQSVFMNKASDLEDTSVNDRYADRMHAVPPLMTGNYMPSGPDVEIDYSKFTYGPKHTSVNESDSKPSKYASCESDSSLETTTSMPDPIENPKVVCEHKVCTDAPIIEEYESDSDNDLVSNVQEDKETPSFAFTDYPHRALEDKGIVDSGYSRHMTENKAHLADYQEFKGGSVAFGGSNGRINGKGKIKAGRFSWVYFLKSKDETTPILMDFVRQAENQFNHKVKTIRSDNRTEFKNNELIEFCGLKGIKREYSNARTPQQNGVAERKNRTLIEAARTMLTDSFLPTIFWAEAVYTAFYVLIRFDGKSNSGFLVGYSLNIKAFRVYNLETKRVEENLYVNFLKNKPNVAGKRHAWMFNLDYLTNSMNYEPILVENQANKSVGPKEANNSVGTQANDDQSANSEEIDLHEEHFVLPIWSAYSTTIKSSRDRIEKNTDFKTCEKPISRVEQIFLEELEKLKRQKKEANNAAESLRKEDTHDIQNANISSTNLLNTASTPLSTAGPSRAFNDSELSYPDDPLMPHLEDIYASPSEGIFTNSSYDDEGMVTDFNNLEITMNVSPTPTTRIHTVHPKTQILGDPMSAVQTKSKKSWCDEFEELMKNRFQMSFMGELSCFLGLQVKQKEDGIFISQDKYVAEILKKFDFHSVKTASTLIETQKPLVKDEESADVDVTLKTSHLQAIKRIFRYLKGQSKLGLWYPKVSSFDLEAYLDSDYAGANLDRKSTTRGCQFLSGRLISWQCKKQTIMATSTTEVEYVAAAHCCGQVL</sequence>
<dbReference type="GO" id="GO:0015074">
    <property type="term" value="P:DNA integration"/>
    <property type="evidence" value="ECO:0007669"/>
    <property type="project" value="InterPro"/>
</dbReference>
<evidence type="ECO:0000313" key="6">
    <source>
        <dbReference type="EMBL" id="GEU66803.1"/>
    </source>
</evidence>
<dbReference type="InterPro" id="IPR057670">
    <property type="entry name" value="SH3_retrovirus"/>
</dbReference>
<feature type="region of interest" description="Disordered" evidence="4">
    <location>
        <begin position="211"/>
        <end position="231"/>
    </location>
</feature>
<protein>
    <recommendedName>
        <fullName evidence="5">Integrase catalytic domain-containing protein</fullName>
    </recommendedName>
</protein>
<feature type="coiled-coil region" evidence="3">
    <location>
        <begin position="954"/>
        <end position="981"/>
    </location>
</feature>
<evidence type="ECO:0000256" key="2">
    <source>
        <dbReference type="ARBA" id="ARBA00022801"/>
    </source>
</evidence>
<dbReference type="Gene3D" id="3.30.420.10">
    <property type="entry name" value="Ribonuclease H-like superfamily/Ribonuclease H"/>
    <property type="match status" value="1"/>
</dbReference>
<comment type="caution">
    <text evidence="6">The sequence shown here is derived from an EMBL/GenBank/DDBJ whole genome shotgun (WGS) entry which is preliminary data.</text>
</comment>
<name>A0A6L2LYD0_TANCI</name>
<dbReference type="GO" id="GO:0046872">
    <property type="term" value="F:metal ion binding"/>
    <property type="evidence" value="ECO:0007669"/>
    <property type="project" value="UniProtKB-KW"/>
</dbReference>
<dbReference type="InterPro" id="IPR013103">
    <property type="entry name" value="RVT_2"/>
</dbReference>
<dbReference type="PANTHER" id="PTHR42648">
    <property type="entry name" value="TRANSPOSASE, PUTATIVE-RELATED"/>
    <property type="match status" value="1"/>
</dbReference>
<proteinExistence type="predicted"/>
<feature type="compositionally biased region" description="Polar residues" evidence="4">
    <location>
        <begin position="892"/>
        <end position="908"/>
    </location>
</feature>
<dbReference type="InterPro" id="IPR012337">
    <property type="entry name" value="RNaseH-like_sf"/>
</dbReference>
<dbReference type="EMBL" id="BKCJ010005447">
    <property type="protein sequence ID" value="GEU66803.1"/>
    <property type="molecule type" value="Genomic_DNA"/>
</dbReference>
<feature type="compositionally biased region" description="Low complexity" evidence="4">
    <location>
        <begin position="214"/>
        <end position="231"/>
    </location>
</feature>
<dbReference type="AlphaFoldDB" id="A0A6L2LYD0"/>
<evidence type="ECO:0000256" key="3">
    <source>
        <dbReference type="SAM" id="Coils"/>
    </source>
</evidence>
<gene>
    <name evidence="6" type="ORF">Tci_038781</name>
</gene>
<dbReference type="GO" id="GO:0016787">
    <property type="term" value="F:hydrolase activity"/>
    <property type="evidence" value="ECO:0007669"/>
    <property type="project" value="UniProtKB-KW"/>
</dbReference>
<feature type="compositionally biased region" description="Low complexity" evidence="4">
    <location>
        <begin position="100"/>
        <end position="118"/>
    </location>
</feature>
<dbReference type="GO" id="GO:0003676">
    <property type="term" value="F:nucleic acid binding"/>
    <property type="evidence" value="ECO:0007669"/>
    <property type="project" value="InterPro"/>
</dbReference>
<dbReference type="InterPro" id="IPR001584">
    <property type="entry name" value="Integrase_cat-core"/>
</dbReference>
<dbReference type="SUPFAM" id="SSF53098">
    <property type="entry name" value="Ribonuclease H-like"/>
    <property type="match status" value="1"/>
</dbReference>
<feature type="region of interest" description="Disordered" evidence="4">
    <location>
        <begin position="331"/>
        <end position="352"/>
    </location>
</feature>
<evidence type="ECO:0000256" key="1">
    <source>
        <dbReference type="ARBA" id="ARBA00022723"/>
    </source>
</evidence>
<feature type="region of interest" description="Disordered" evidence="4">
    <location>
        <begin position="564"/>
        <end position="596"/>
    </location>
</feature>
<feature type="compositionally biased region" description="Polar residues" evidence="4">
    <location>
        <begin position="580"/>
        <end position="591"/>
    </location>
</feature>
<organism evidence="6">
    <name type="scientific">Tanacetum cinerariifolium</name>
    <name type="common">Dalmatian daisy</name>
    <name type="synonym">Chrysanthemum cinerariifolium</name>
    <dbReference type="NCBI Taxonomy" id="118510"/>
    <lineage>
        <taxon>Eukaryota</taxon>
        <taxon>Viridiplantae</taxon>
        <taxon>Streptophyta</taxon>
        <taxon>Embryophyta</taxon>
        <taxon>Tracheophyta</taxon>
        <taxon>Spermatophyta</taxon>
        <taxon>Magnoliopsida</taxon>
        <taxon>eudicotyledons</taxon>
        <taxon>Gunneridae</taxon>
        <taxon>Pentapetalae</taxon>
        <taxon>asterids</taxon>
        <taxon>campanulids</taxon>
        <taxon>Asterales</taxon>
        <taxon>Asteraceae</taxon>
        <taxon>Asteroideae</taxon>
        <taxon>Anthemideae</taxon>
        <taxon>Anthemidinae</taxon>
        <taxon>Tanacetum</taxon>
    </lineage>
</organism>
<accession>A0A6L2LYD0</accession>
<dbReference type="PROSITE" id="PS50994">
    <property type="entry name" value="INTEGRASE"/>
    <property type="match status" value="1"/>
</dbReference>
<feature type="compositionally biased region" description="Polar residues" evidence="4">
    <location>
        <begin position="992"/>
        <end position="1008"/>
    </location>
</feature>
<keyword evidence="1" id="KW-0479">Metal-binding</keyword>
<dbReference type="CDD" id="cd09272">
    <property type="entry name" value="RNase_HI_RT_Ty1"/>
    <property type="match status" value="1"/>
</dbReference>
<feature type="region of interest" description="Disordered" evidence="4">
    <location>
        <begin position="97"/>
        <end position="118"/>
    </location>
</feature>
<dbReference type="Pfam" id="PF07727">
    <property type="entry name" value="RVT_2"/>
    <property type="match status" value="1"/>
</dbReference>
<dbReference type="PANTHER" id="PTHR42648:SF32">
    <property type="entry name" value="RIBONUCLEASE H-LIKE DOMAIN, GAG-PRE-INTEGRASE DOMAIN PROTEIN-RELATED"/>
    <property type="match status" value="1"/>
</dbReference>
<feature type="region of interest" description="Disordered" evidence="4">
    <location>
        <begin position="885"/>
        <end position="908"/>
    </location>
</feature>
<reference evidence="6" key="1">
    <citation type="journal article" date="2019" name="Sci. Rep.">
        <title>Draft genome of Tanacetum cinerariifolium, the natural source of mosquito coil.</title>
        <authorList>
            <person name="Yamashiro T."/>
            <person name="Shiraishi A."/>
            <person name="Satake H."/>
            <person name="Nakayama K."/>
        </authorList>
    </citation>
    <scope>NUCLEOTIDE SEQUENCE</scope>
</reference>
<feature type="domain" description="Integrase catalytic" evidence="5">
    <location>
        <begin position="659"/>
        <end position="828"/>
    </location>
</feature>
<dbReference type="InterPro" id="IPR039537">
    <property type="entry name" value="Retrotran_Ty1/copia-like"/>
</dbReference>
<keyword evidence="3" id="KW-0175">Coiled coil</keyword>
<dbReference type="InterPro" id="IPR036397">
    <property type="entry name" value="RNaseH_sf"/>
</dbReference>
<keyword evidence="2" id="KW-0378">Hydrolase</keyword>
<evidence type="ECO:0000259" key="5">
    <source>
        <dbReference type="PROSITE" id="PS50994"/>
    </source>
</evidence>
<evidence type="ECO:0000256" key="4">
    <source>
        <dbReference type="SAM" id="MobiDB-lite"/>
    </source>
</evidence>
<feature type="coiled-coil region" evidence="3">
    <location>
        <begin position="443"/>
        <end position="470"/>
    </location>
</feature>
<feature type="region of interest" description="Disordered" evidence="4">
    <location>
        <begin position="992"/>
        <end position="1021"/>
    </location>
</feature>
<dbReference type="Pfam" id="PF25597">
    <property type="entry name" value="SH3_retrovirus"/>
    <property type="match status" value="1"/>
</dbReference>